<dbReference type="EMBL" id="JACBXS010000018">
    <property type="protein sequence ID" value="NYS25342.1"/>
    <property type="molecule type" value="Genomic_DNA"/>
</dbReference>
<dbReference type="InterPro" id="IPR003779">
    <property type="entry name" value="CMD-like"/>
</dbReference>
<sequence>MARLAPPAPETLTEDQRRVHELIVSGPRGQVRGPLAIWLHRPKLAERAQALGAYCRYGSSLPPRLSELAILTMARLWSAEYEWWAHKPPAEAAGLEPAIIEALRTGATPDFGTDAEASVVHRVVRELTEKRTLTRPLYDEAQATLGDGRLVDLVGLCGYYTLISMTINAFDVDLPEGTEPALG</sequence>
<keyword evidence="3" id="KW-1185">Reference proteome</keyword>
<dbReference type="Gene3D" id="1.20.1290.10">
    <property type="entry name" value="AhpD-like"/>
    <property type="match status" value="1"/>
</dbReference>
<dbReference type="SUPFAM" id="SSF69118">
    <property type="entry name" value="AhpD-like"/>
    <property type="match status" value="1"/>
</dbReference>
<dbReference type="AlphaFoldDB" id="A0A7Z0KY25"/>
<evidence type="ECO:0000259" key="1">
    <source>
        <dbReference type="Pfam" id="PF02627"/>
    </source>
</evidence>
<evidence type="ECO:0000313" key="3">
    <source>
        <dbReference type="Proteomes" id="UP000529417"/>
    </source>
</evidence>
<comment type="caution">
    <text evidence="2">The sequence shown here is derived from an EMBL/GenBank/DDBJ whole genome shotgun (WGS) entry which is preliminary data.</text>
</comment>
<organism evidence="2 3">
    <name type="scientific">Rhabdonatronobacter sediminivivens</name>
    <dbReference type="NCBI Taxonomy" id="2743469"/>
    <lineage>
        <taxon>Bacteria</taxon>
        <taxon>Pseudomonadati</taxon>
        <taxon>Pseudomonadota</taxon>
        <taxon>Alphaproteobacteria</taxon>
        <taxon>Rhodobacterales</taxon>
        <taxon>Paracoccaceae</taxon>
        <taxon>Rhabdonatronobacter</taxon>
    </lineage>
</organism>
<evidence type="ECO:0000313" key="2">
    <source>
        <dbReference type="EMBL" id="NYS25342.1"/>
    </source>
</evidence>
<dbReference type="Proteomes" id="UP000529417">
    <property type="component" value="Unassembled WGS sequence"/>
</dbReference>
<dbReference type="GO" id="GO:0051920">
    <property type="term" value="F:peroxiredoxin activity"/>
    <property type="evidence" value="ECO:0007669"/>
    <property type="project" value="InterPro"/>
</dbReference>
<dbReference type="RefSeq" id="WP_179906049.1">
    <property type="nucleotide sequence ID" value="NZ_JACBXS010000018.1"/>
</dbReference>
<dbReference type="Pfam" id="PF02627">
    <property type="entry name" value="CMD"/>
    <property type="match status" value="1"/>
</dbReference>
<dbReference type="PANTHER" id="PTHR34846:SF11">
    <property type="entry name" value="4-CARBOXYMUCONOLACTONE DECARBOXYLASE FAMILY PROTEIN (AFU_ORTHOLOGUE AFUA_6G11590)"/>
    <property type="match status" value="1"/>
</dbReference>
<accession>A0A7Z0KY25</accession>
<dbReference type="InterPro" id="IPR029032">
    <property type="entry name" value="AhpD-like"/>
</dbReference>
<reference evidence="2 3" key="1">
    <citation type="journal article" date="2000" name="Arch. Microbiol.">
        <title>Rhodobaca bogoriensis gen. nov. and sp. nov., an alkaliphilic purple nonsulfur bacterium from African Rift Valley soda lakes.</title>
        <authorList>
            <person name="Milford A.D."/>
            <person name="Achenbach L.A."/>
            <person name="Jung D.O."/>
            <person name="Madigan M.T."/>
        </authorList>
    </citation>
    <scope>NUCLEOTIDE SEQUENCE [LARGE SCALE GENOMIC DNA]</scope>
    <source>
        <strain evidence="2 3">2376</strain>
    </source>
</reference>
<dbReference type="PANTHER" id="PTHR34846">
    <property type="entry name" value="4-CARBOXYMUCONOLACTONE DECARBOXYLASE FAMILY PROTEIN (AFU_ORTHOLOGUE AFUA_6G11590)"/>
    <property type="match status" value="1"/>
</dbReference>
<feature type="domain" description="Carboxymuconolactone decarboxylase-like" evidence="1">
    <location>
        <begin position="42"/>
        <end position="120"/>
    </location>
</feature>
<gene>
    <name evidence="2" type="ORF">HUK65_10090</name>
</gene>
<proteinExistence type="predicted"/>
<name>A0A7Z0KY25_9RHOB</name>
<protein>
    <submittedName>
        <fullName evidence="2">Carboxymuconolactone decarboxylase family protein</fullName>
    </submittedName>
</protein>